<keyword evidence="4" id="KW-1185">Reference proteome</keyword>
<keyword evidence="2" id="KW-0808">Transferase</keyword>
<evidence type="ECO:0000313" key="4">
    <source>
        <dbReference type="Proteomes" id="UP000768471"/>
    </source>
</evidence>
<dbReference type="RefSeq" id="WP_197902502.1">
    <property type="nucleotide sequence ID" value="NZ_JACSGR010000002.1"/>
</dbReference>
<dbReference type="PANTHER" id="PTHR30160">
    <property type="entry name" value="TETRAACYLDISACCHARIDE 4'-KINASE-RELATED"/>
    <property type="match status" value="1"/>
</dbReference>
<accession>A0ABS0N8F4</accession>
<dbReference type="EMBL" id="JACSGR010000002">
    <property type="protein sequence ID" value="MBH5328582.1"/>
    <property type="molecule type" value="Genomic_DNA"/>
</dbReference>
<protein>
    <submittedName>
        <fullName evidence="3">Glycosyltransferase family 9 protein</fullName>
    </submittedName>
</protein>
<sequence>MSVPLSKRLILALCAHKTPCRHFDFGNISSILIRPFGQGLGDAMMHLAFAEQIKSAIPHIRLGVIVGRNRDIFARSQYFDELIPATLKGYYHNRKKWQFLLDFSESFNTPDLIADKILLPQAVMIFSKADKAYYNHQSISNFDFCCPFIPTNHVVRHLETSLLAKYFTLSHIPPSFSVSKEEIYQANTFWPKQPTIKILLAPQGHSRTGKQIPPIELAHILNNAIRDTTRINLLLGNTTNSNEYLIELKKYCRPELNIALSPPTSLSKYLALAASADIIIGVDSGTVHLACALKKPTMAFYGQANIQTWHPLPHPDTPYLLLIASKQNIDPAVLEHFDLAAATNWLREQISNINENLTTTPRLPENKTE</sequence>
<gene>
    <name evidence="3" type="ORF">H9Q10_02710</name>
</gene>
<comment type="caution">
    <text evidence="3">The sequence shown here is derived from an EMBL/GenBank/DDBJ whole genome shotgun (WGS) entry which is preliminary data.</text>
</comment>
<dbReference type="Proteomes" id="UP000768471">
    <property type="component" value="Unassembled WGS sequence"/>
</dbReference>
<name>A0ABS0N8F4_9NEIS</name>
<dbReference type="InterPro" id="IPR051199">
    <property type="entry name" value="LPS_LOS_Heptosyltrfase"/>
</dbReference>
<dbReference type="InterPro" id="IPR002201">
    <property type="entry name" value="Glyco_trans_9"/>
</dbReference>
<keyword evidence="1" id="KW-0328">Glycosyltransferase</keyword>
<organism evidence="3 4">
    <name type="scientific">Eikenella glucosivorans</name>
    <dbReference type="NCBI Taxonomy" id="2766967"/>
    <lineage>
        <taxon>Bacteria</taxon>
        <taxon>Pseudomonadati</taxon>
        <taxon>Pseudomonadota</taxon>
        <taxon>Betaproteobacteria</taxon>
        <taxon>Neisseriales</taxon>
        <taxon>Neisseriaceae</taxon>
        <taxon>Eikenella</taxon>
    </lineage>
</organism>
<evidence type="ECO:0000313" key="3">
    <source>
        <dbReference type="EMBL" id="MBH5328582.1"/>
    </source>
</evidence>
<reference evidence="3 4" key="1">
    <citation type="submission" date="2020-09" db="EMBL/GenBank/DDBJ databases">
        <title>Eikenella S3660 sp. nov., isolated from a throat swab.</title>
        <authorList>
            <person name="Buhl M."/>
        </authorList>
    </citation>
    <scope>NUCLEOTIDE SEQUENCE [LARGE SCALE GENOMIC DNA]</scope>
    <source>
        <strain evidence="3 4">S3360</strain>
    </source>
</reference>
<proteinExistence type="predicted"/>
<dbReference type="SUPFAM" id="SSF53756">
    <property type="entry name" value="UDP-Glycosyltransferase/glycogen phosphorylase"/>
    <property type="match status" value="1"/>
</dbReference>
<dbReference type="Gene3D" id="3.40.50.2000">
    <property type="entry name" value="Glycogen Phosphorylase B"/>
    <property type="match status" value="2"/>
</dbReference>
<evidence type="ECO:0000256" key="1">
    <source>
        <dbReference type="ARBA" id="ARBA00022676"/>
    </source>
</evidence>
<dbReference type="Pfam" id="PF01075">
    <property type="entry name" value="Glyco_transf_9"/>
    <property type="match status" value="1"/>
</dbReference>
<evidence type="ECO:0000256" key="2">
    <source>
        <dbReference type="ARBA" id="ARBA00022679"/>
    </source>
</evidence>